<dbReference type="Pfam" id="PF25791">
    <property type="entry name" value="WHD_BREX_BrxC"/>
    <property type="match status" value="1"/>
</dbReference>
<dbReference type="InterPro" id="IPR058036">
    <property type="entry name" value="BREX_BrxC_4th"/>
</dbReference>
<name>K1R7C0_9ZZZZ</name>
<proteinExistence type="predicted"/>
<gene>
    <name evidence="3" type="ORF">LEA_20440</name>
</gene>
<dbReference type="Pfam" id="PF25796">
    <property type="entry name" value="BREX_BrxC_4th"/>
    <property type="match status" value="1"/>
</dbReference>
<evidence type="ECO:0000259" key="1">
    <source>
        <dbReference type="Pfam" id="PF25791"/>
    </source>
</evidence>
<comment type="caution">
    <text evidence="3">The sequence shown here is derived from an EMBL/GenBank/DDBJ whole genome shotgun (WGS) entry which is preliminary data.</text>
</comment>
<evidence type="ECO:0000259" key="2">
    <source>
        <dbReference type="Pfam" id="PF25796"/>
    </source>
</evidence>
<organism evidence="3">
    <name type="scientific">human gut metagenome</name>
    <dbReference type="NCBI Taxonomy" id="408170"/>
    <lineage>
        <taxon>unclassified sequences</taxon>
        <taxon>metagenomes</taxon>
        <taxon>organismal metagenomes</taxon>
    </lineage>
</organism>
<accession>K1R7C0</accession>
<dbReference type="InterPro" id="IPR058038">
    <property type="entry name" value="BREX_BrxC_wHTH"/>
</dbReference>
<dbReference type="AlphaFoldDB" id="K1R7C0"/>
<feature type="domain" description="Probable ATP-binding protein BrxC 4th six-stranded beta-sheet" evidence="2">
    <location>
        <begin position="9"/>
        <end position="68"/>
    </location>
</feature>
<feature type="domain" description="Probable ATP-binding protein BrxC winged helix-turn-helix" evidence="1">
    <location>
        <begin position="75"/>
        <end position="164"/>
    </location>
</feature>
<evidence type="ECO:0000313" key="3">
    <source>
        <dbReference type="EMBL" id="EKC44877.1"/>
    </source>
</evidence>
<protein>
    <submittedName>
        <fullName evidence="3">Uncharacterized protein</fullName>
    </submittedName>
</protein>
<sequence length="178" mass="20308">MTRGAANTLAKFEQIRQMKSVEEKERRNNARIFLEAALREAVIFVNGDKLQLSGKDISSRINEGIGKLIAAVYYKLGYIDTATNEGNIRSLLKSSAQYQLKLDGGVVINKLALSDLEEYLNLNTTRSHARTSLKTLYDRYMKAPYGFIEDDVRYLVAKLFKDGKNLHVRQQRTHYADE</sequence>
<dbReference type="EMBL" id="AJWY01014050">
    <property type="protein sequence ID" value="EKC44877.1"/>
    <property type="molecule type" value="Genomic_DNA"/>
</dbReference>
<reference evidence="3" key="1">
    <citation type="journal article" date="2013" name="Environ. Microbiol.">
        <title>Microbiota from the distal guts of lean and obese adolescents exhibit partial functional redundancy besides clear differences in community structure.</title>
        <authorList>
            <person name="Ferrer M."/>
            <person name="Ruiz A."/>
            <person name="Lanza F."/>
            <person name="Haange S.B."/>
            <person name="Oberbach A."/>
            <person name="Till H."/>
            <person name="Bargiela R."/>
            <person name="Campoy C."/>
            <person name="Segura M.T."/>
            <person name="Richter M."/>
            <person name="von Bergen M."/>
            <person name="Seifert J."/>
            <person name="Suarez A."/>
        </authorList>
    </citation>
    <scope>NUCLEOTIDE SEQUENCE</scope>
</reference>